<dbReference type="Proteomes" id="UP000015834">
    <property type="component" value="Unassembled WGS sequence"/>
</dbReference>
<gene>
    <name evidence="1" type="ORF">L933_01225</name>
</gene>
<sequence length="39" mass="4562">SFLVFHGKLLFRIYPHNCTYGGVYFTTIFSNLKNALKNH</sequence>
<proteinExistence type="predicted"/>
<evidence type="ECO:0000313" key="1">
    <source>
        <dbReference type="EMBL" id="EQD97200.1"/>
    </source>
</evidence>
<comment type="caution">
    <text evidence="1">The sequence shown here is derived from an EMBL/GenBank/DDBJ whole genome shotgun (WGS) entry which is preliminary data.</text>
</comment>
<name>T2SY36_HELPX</name>
<organism evidence="1 2">
    <name type="scientific">Helicobacter pylori PZ5056</name>
    <dbReference type="NCBI Taxonomy" id="1337393"/>
    <lineage>
        <taxon>Bacteria</taxon>
        <taxon>Pseudomonadati</taxon>
        <taxon>Campylobacterota</taxon>
        <taxon>Epsilonproteobacteria</taxon>
        <taxon>Campylobacterales</taxon>
        <taxon>Helicobacteraceae</taxon>
        <taxon>Helicobacter</taxon>
    </lineage>
</organism>
<accession>T2SY36</accession>
<dbReference type="AlphaFoldDB" id="T2SY36"/>
<feature type="non-terminal residue" evidence="1">
    <location>
        <position position="1"/>
    </location>
</feature>
<evidence type="ECO:0000313" key="2">
    <source>
        <dbReference type="Proteomes" id="UP000015834"/>
    </source>
</evidence>
<protein>
    <submittedName>
        <fullName evidence="1">Uncharacterized protein</fullName>
    </submittedName>
</protein>
<dbReference type="EMBL" id="ASYU01000164">
    <property type="protein sequence ID" value="EQD97200.1"/>
    <property type="molecule type" value="Genomic_DNA"/>
</dbReference>
<reference evidence="1 2" key="1">
    <citation type="journal article" date="2013" name="Genome Announc.">
        <title>Draft Genome Sequences of Helicobacter pylori Strains Isolated from Regions of Low and High Gastric Cancer Risk in Colombia.</title>
        <authorList>
            <person name="Sheh A."/>
            <person name="Piazuelo M.B."/>
            <person name="Wilson K.T."/>
            <person name="Correa P."/>
            <person name="Fox J.G."/>
        </authorList>
    </citation>
    <scope>NUCLEOTIDE SEQUENCE [LARGE SCALE GENOMIC DNA]</scope>
    <source>
        <strain evidence="1 2">PZ5056</strain>
    </source>
</reference>